<dbReference type="CDD" id="cd11740">
    <property type="entry name" value="YajQ_like"/>
    <property type="match status" value="1"/>
</dbReference>
<sequence length="164" mass="18677">MAEMHSFDIVCKVEMHEVNNAVDQARKQIAVRYDFKGSKSSITLNIDNSITLIADDDYKMGCLTDILKEKFEKRGIPLKALNFSKAEKALGGTVRQVLTFQSGIPMEKAKELVKFIKGLKLKIQAQIQEDKVRVSGQKIDDLQTIIKTIKDQNYDFAMQFINFK</sequence>
<reference evidence="5" key="1">
    <citation type="journal article" date="2015" name="Genome Announc.">
        <title>Draft Genome Sequence of an Anaerobic Ammonium-Oxidizing Bacterium, "Candidatus Brocadia sinica".</title>
        <authorList>
            <person name="Oshiki M."/>
            <person name="Shinyako-Hata K."/>
            <person name="Satoh H."/>
            <person name="Okabe S."/>
        </authorList>
    </citation>
    <scope>NUCLEOTIDE SEQUENCE [LARGE SCALE GENOMIC DNA]</scope>
    <source>
        <strain evidence="5">JPN1</strain>
    </source>
</reference>
<evidence type="ECO:0000256" key="1">
    <source>
        <dbReference type="ARBA" id="ARBA00022741"/>
    </source>
</evidence>
<gene>
    <name evidence="4" type="ORF">BROSI_A3821</name>
</gene>
<evidence type="ECO:0000313" key="5">
    <source>
        <dbReference type="Proteomes" id="UP000032309"/>
    </source>
</evidence>
<dbReference type="Pfam" id="PF04461">
    <property type="entry name" value="YajQ"/>
    <property type="match status" value="1"/>
</dbReference>
<dbReference type="EMBL" id="BAFN01000001">
    <property type="protein sequence ID" value="GAN35272.1"/>
    <property type="molecule type" value="Genomic_DNA"/>
</dbReference>
<dbReference type="PANTHER" id="PTHR30476:SF0">
    <property type="entry name" value="UPF0234 PROTEIN YAJQ"/>
    <property type="match status" value="1"/>
</dbReference>
<accession>A0ABQ0K2Q8</accession>
<organism evidence="4 5">
    <name type="scientific">Candidatus Brocadia sinica JPN1</name>
    <dbReference type="NCBI Taxonomy" id="1197129"/>
    <lineage>
        <taxon>Bacteria</taxon>
        <taxon>Pseudomonadati</taxon>
        <taxon>Planctomycetota</taxon>
        <taxon>Candidatus Brocadiia</taxon>
        <taxon>Candidatus Brocadiales</taxon>
        <taxon>Candidatus Brocadiaceae</taxon>
        <taxon>Candidatus Brocadia</taxon>
    </lineage>
</organism>
<comment type="caution">
    <text evidence="4">The sequence shown here is derived from an EMBL/GenBank/DDBJ whole genome shotgun (WGS) entry which is preliminary data.</text>
</comment>
<dbReference type="Proteomes" id="UP000032309">
    <property type="component" value="Unassembled WGS sequence"/>
</dbReference>
<evidence type="ECO:0000256" key="2">
    <source>
        <dbReference type="ARBA" id="ARBA00093450"/>
    </source>
</evidence>
<evidence type="ECO:0000256" key="3">
    <source>
        <dbReference type="HAMAP-Rule" id="MF_00632"/>
    </source>
</evidence>
<comment type="similarity">
    <text evidence="2 3">Belongs to the YajQ family.</text>
</comment>
<keyword evidence="1 3" id="KW-0547">Nucleotide-binding</keyword>
<proteinExistence type="inferred from homology"/>
<name>A0ABQ0K2Q8_9BACT</name>
<dbReference type="InterPro" id="IPR035571">
    <property type="entry name" value="UPF0234-like_C"/>
</dbReference>
<dbReference type="SUPFAM" id="SSF89963">
    <property type="entry name" value="YajQ-like"/>
    <property type="match status" value="2"/>
</dbReference>
<dbReference type="NCBIfam" id="NF003819">
    <property type="entry name" value="PRK05412.1"/>
    <property type="match status" value="1"/>
</dbReference>
<dbReference type="InterPro" id="IPR007551">
    <property type="entry name" value="YajQ/Smlt4090-like"/>
</dbReference>
<dbReference type="Gene3D" id="3.30.70.860">
    <property type="match status" value="1"/>
</dbReference>
<protein>
    <recommendedName>
        <fullName evidence="3">Nucleotide-binding protein BROSI_A3821</fullName>
    </recommendedName>
</protein>
<dbReference type="InterPro" id="IPR035570">
    <property type="entry name" value="UPF0234_N"/>
</dbReference>
<keyword evidence="5" id="KW-1185">Reference proteome</keyword>
<dbReference type="InterPro" id="IPR036183">
    <property type="entry name" value="YajQ-like_sf"/>
</dbReference>
<dbReference type="PANTHER" id="PTHR30476">
    <property type="entry name" value="UPF0234 PROTEIN YAJQ"/>
    <property type="match status" value="1"/>
</dbReference>
<dbReference type="HAMAP" id="MF_00632">
    <property type="entry name" value="UPF0234"/>
    <property type="match status" value="1"/>
</dbReference>
<comment type="function">
    <text evidence="3">Nucleotide-binding protein.</text>
</comment>
<dbReference type="Gene3D" id="3.30.70.990">
    <property type="entry name" value="YajQ-like, domain 2"/>
    <property type="match status" value="1"/>
</dbReference>
<evidence type="ECO:0000313" key="4">
    <source>
        <dbReference type="EMBL" id="GAN35272.1"/>
    </source>
</evidence>